<keyword evidence="1" id="KW-0802">TPR repeat</keyword>
<protein>
    <submittedName>
        <fullName evidence="3">Tetratricopeptide repeat protein 5</fullName>
    </submittedName>
</protein>
<accession>A0ABQ9XYY6</accession>
<sequence length="355" mass="39029">MSTQSEITNEAREKASKLLQEALKFNPEDNYHKDAETKLEEAIRLVPAYPDALTYLGCTKCNKGDVKTGISHLKHAVQLIESGIQGDKNTAYISLSVAIRSDPTVKKSTESSEFDESIALAKKAITNDINDGKAWYTLGMAYLSRFFIGRIHPKDLRDAVSAFTLAEKKPKTPMADLRVNRGTVLRFLAMYHSAREDYEEAIKLDPTLVQAKKFLQEMKATFDLVDISIGKKIKSSIPLSSIPGSSTAISKLGSGTNKDRTLMGYVVEHVTLSDSAPQMFVLADKEGSKYVLVMYDVTNAVAKEGDSISVEDPNLGIFSWDGIKMIPLVMVEDLNTVLINGKGIPDSCLALPELK</sequence>
<comment type="caution">
    <text evidence="3">The sequence shown here is derived from an EMBL/GenBank/DDBJ whole genome shotgun (WGS) entry which is preliminary data.</text>
</comment>
<dbReference type="Pfam" id="PF13181">
    <property type="entry name" value="TPR_8"/>
    <property type="match status" value="1"/>
</dbReference>
<feature type="domain" description="Tetratricopeptide repeat protein 5 OB fold" evidence="2">
    <location>
        <begin position="248"/>
        <end position="350"/>
    </location>
</feature>
<dbReference type="SMART" id="SM00028">
    <property type="entry name" value="TPR"/>
    <property type="match status" value="2"/>
</dbReference>
<dbReference type="PROSITE" id="PS50005">
    <property type="entry name" value="TPR"/>
    <property type="match status" value="1"/>
</dbReference>
<evidence type="ECO:0000313" key="3">
    <source>
        <dbReference type="EMBL" id="KAK2956668.1"/>
    </source>
</evidence>
<dbReference type="EMBL" id="JARBJD010000053">
    <property type="protein sequence ID" value="KAK2956668.1"/>
    <property type="molecule type" value="Genomic_DNA"/>
</dbReference>
<dbReference type="SUPFAM" id="SSF48452">
    <property type="entry name" value="TPR-like"/>
    <property type="match status" value="1"/>
</dbReference>
<evidence type="ECO:0000313" key="4">
    <source>
        <dbReference type="Proteomes" id="UP001281761"/>
    </source>
</evidence>
<evidence type="ECO:0000259" key="2">
    <source>
        <dbReference type="Pfam" id="PF16669"/>
    </source>
</evidence>
<evidence type="ECO:0000256" key="1">
    <source>
        <dbReference type="PROSITE-ProRule" id="PRU00339"/>
    </source>
</evidence>
<dbReference type="InterPro" id="IPR032076">
    <property type="entry name" value="TTC5_OB"/>
</dbReference>
<name>A0ABQ9XYY6_9EUKA</name>
<dbReference type="InterPro" id="IPR019734">
    <property type="entry name" value="TPR_rpt"/>
</dbReference>
<dbReference type="Proteomes" id="UP001281761">
    <property type="component" value="Unassembled WGS sequence"/>
</dbReference>
<feature type="repeat" description="TPR" evidence="1">
    <location>
        <begin position="175"/>
        <end position="208"/>
    </location>
</feature>
<dbReference type="Gene3D" id="1.25.40.10">
    <property type="entry name" value="Tetratricopeptide repeat domain"/>
    <property type="match status" value="1"/>
</dbReference>
<organism evidence="3 4">
    <name type="scientific">Blattamonas nauphoetae</name>
    <dbReference type="NCBI Taxonomy" id="2049346"/>
    <lineage>
        <taxon>Eukaryota</taxon>
        <taxon>Metamonada</taxon>
        <taxon>Preaxostyla</taxon>
        <taxon>Oxymonadida</taxon>
        <taxon>Blattamonas</taxon>
    </lineage>
</organism>
<keyword evidence="4" id="KW-1185">Reference proteome</keyword>
<dbReference type="InterPro" id="IPR011990">
    <property type="entry name" value="TPR-like_helical_dom_sf"/>
</dbReference>
<proteinExistence type="predicted"/>
<gene>
    <name evidence="3" type="ORF">BLNAU_8302</name>
</gene>
<dbReference type="Pfam" id="PF16669">
    <property type="entry name" value="TTC5_OB"/>
    <property type="match status" value="1"/>
</dbReference>
<reference evidence="3 4" key="1">
    <citation type="journal article" date="2022" name="bioRxiv">
        <title>Genomics of Preaxostyla Flagellates Illuminates Evolutionary Transitions and the Path Towards Mitochondrial Loss.</title>
        <authorList>
            <person name="Novak L.V.F."/>
            <person name="Treitli S.C."/>
            <person name="Pyrih J."/>
            <person name="Halakuc P."/>
            <person name="Pipaliya S.V."/>
            <person name="Vacek V."/>
            <person name="Brzon O."/>
            <person name="Soukal P."/>
            <person name="Eme L."/>
            <person name="Dacks J.B."/>
            <person name="Karnkowska A."/>
            <person name="Elias M."/>
            <person name="Hampl V."/>
        </authorList>
    </citation>
    <scope>NUCLEOTIDE SEQUENCE [LARGE SCALE GENOMIC DNA]</scope>
    <source>
        <strain evidence="3">NAU3</strain>
        <tissue evidence="3">Gut</tissue>
    </source>
</reference>